<organism evidence="2 3">
    <name type="scientific">Cichlidogyrus casuarinus</name>
    <dbReference type="NCBI Taxonomy" id="1844966"/>
    <lineage>
        <taxon>Eukaryota</taxon>
        <taxon>Metazoa</taxon>
        <taxon>Spiralia</taxon>
        <taxon>Lophotrochozoa</taxon>
        <taxon>Platyhelminthes</taxon>
        <taxon>Monogenea</taxon>
        <taxon>Monopisthocotylea</taxon>
        <taxon>Dactylogyridea</taxon>
        <taxon>Ancyrocephalidae</taxon>
        <taxon>Cichlidogyrus</taxon>
    </lineage>
</organism>
<dbReference type="Gene3D" id="3.30.200.20">
    <property type="entry name" value="Phosphorylase Kinase, domain 1"/>
    <property type="match status" value="1"/>
</dbReference>
<feature type="compositionally biased region" description="Basic residues" evidence="1">
    <location>
        <begin position="401"/>
        <end position="410"/>
    </location>
</feature>
<protein>
    <submittedName>
        <fullName evidence="2">Dual specificity protein kinase clk3</fullName>
    </submittedName>
</protein>
<sequence>KASTLATAGPAPSRPRDPPNPSLHALRVNTSNLPSAPAHSSYTPQLRAPRPLLKEPLSRSYVEPPPLLAPLDPALTSPVTSIASDSTDDLQSISSLPLSDASLEESFHSMQRPPPTPNSSTHSFAPRPVANTQPFQRLGSVASRESSYSPPADRSGRLPPRLNEDLPNTQLIRQLEQLSTEPLVEMLLLCSSSGRTPNQEGGVKMAPDEDQSNGALVSLLNALVSGSHVLKLQAIPSSGYLPQRPKTCDVATQTDTIFPCHCTTTKSLKPMPKGCISVGTLVVMDSQIPLSRGVSLRRPRTSATQQQQQANALRFKWPSDGEFVQCVEMLPNCPIAAQLSLVEHVPRQLELCVTSTLVCGPQPTKLKRKELAQNGTQELEATSGTGSQEDSSESDPDMARKLRRQLRRTQKTQEISTALIQEALLYNNDQPPTPKGELVNGDFANNENGSRLAQARQRAKKFIEQRKLSTQEQNTALFLDINKVAVAANQREPSLQDDIDGHLLYNDGDWLMDRCTFRLHMFFKCPLSDDIHKTLGEGTFGKVVECRDHVL</sequence>
<name>A0ABD2PKF0_9PLAT</name>
<dbReference type="AlphaFoldDB" id="A0ABD2PKF0"/>
<proteinExistence type="predicted"/>
<feature type="compositionally biased region" description="Polar residues" evidence="1">
    <location>
        <begin position="377"/>
        <end position="389"/>
    </location>
</feature>
<dbReference type="GO" id="GO:0016301">
    <property type="term" value="F:kinase activity"/>
    <property type="evidence" value="ECO:0007669"/>
    <property type="project" value="UniProtKB-KW"/>
</dbReference>
<evidence type="ECO:0000256" key="1">
    <source>
        <dbReference type="SAM" id="MobiDB-lite"/>
    </source>
</evidence>
<accession>A0ABD2PKF0</accession>
<evidence type="ECO:0000313" key="3">
    <source>
        <dbReference type="Proteomes" id="UP001626550"/>
    </source>
</evidence>
<keyword evidence="2" id="KW-0808">Transferase</keyword>
<dbReference type="Proteomes" id="UP001626550">
    <property type="component" value="Unassembled WGS sequence"/>
</dbReference>
<feature type="non-terminal residue" evidence="2">
    <location>
        <position position="1"/>
    </location>
</feature>
<keyword evidence="2" id="KW-0418">Kinase</keyword>
<feature type="region of interest" description="Disordered" evidence="1">
    <location>
        <begin position="1"/>
        <end position="65"/>
    </location>
</feature>
<gene>
    <name evidence="2" type="primary">CLK3_2</name>
    <name evidence="2" type="ORF">Ciccas_013540</name>
</gene>
<feature type="compositionally biased region" description="Polar residues" evidence="1">
    <location>
        <begin position="28"/>
        <end position="44"/>
    </location>
</feature>
<comment type="caution">
    <text evidence="2">The sequence shown here is derived from an EMBL/GenBank/DDBJ whole genome shotgun (WGS) entry which is preliminary data.</text>
</comment>
<feature type="region of interest" description="Disordered" evidence="1">
    <location>
        <begin position="377"/>
        <end position="411"/>
    </location>
</feature>
<keyword evidence="3" id="KW-1185">Reference proteome</keyword>
<dbReference type="EMBL" id="JBJKFK010006176">
    <property type="protein sequence ID" value="KAL3307935.1"/>
    <property type="molecule type" value="Genomic_DNA"/>
</dbReference>
<evidence type="ECO:0000313" key="2">
    <source>
        <dbReference type="EMBL" id="KAL3307935.1"/>
    </source>
</evidence>
<feature type="region of interest" description="Disordered" evidence="1">
    <location>
        <begin position="427"/>
        <end position="446"/>
    </location>
</feature>
<feature type="region of interest" description="Disordered" evidence="1">
    <location>
        <begin position="104"/>
        <end position="164"/>
    </location>
</feature>
<reference evidence="2 3" key="1">
    <citation type="submission" date="2024-11" db="EMBL/GenBank/DDBJ databases">
        <title>Adaptive evolution of stress response genes in parasites aligns with host niche diversity.</title>
        <authorList>
            <person name="Hahn C."/>
            <person name="Resl P."/>
        </authorList>
    </citation>
    <scope>NUCLEOTIDE SEQUENCE [LARGE SCALE GENOMIC DNA]</scope>
    <source>
        <strain evidence="2">EGGRZ-B1_66</strain>
        <tissue evidence="2">Body</tissue>
    </source>
</reference>